<protein>
    <submittedName>
        <fullName evidence="2">Uncharacterized protein</fullName>
    </submittedName>
</protein>
<gene>
    <name evidence="2" type="ORF">AGLY_008943</name>
</gene>
<keyword evidence="1" id="KW-0812">Transmembrane</keyword>
<accession>A0A6G0TJ59</accession>
<evidence type="ECO:0000313" key="2">
    <source>
        <dbReference type="EMBL" id="KAE9533864.1"/>
    </source>
</evidence>
<evidence type="ECO:0000256" key="1">
    <source>
        <dbReference type="SAM" id="Phobius"/>
    </source>
</evidence>
<name>A0A6G0TJ59_APHGL</name>
<organism evidence="2 3">
    <name type="scientific">Aphis glycines</name>
    <name type="common">Soybean aphid</name>
    <dbReference type="NCBI Taxonomy" id="307491"/>
    <lineage>
        <taxon>Eukaryota</taxon>
        <taxon>Metazoa</taxon>
        <taxon>Ecdysozoa</taxon>
        <taxon>Arthropoda</taxon>
        <taxon>Hexapoda</taxon>
        <taxon>Insecta</taxon>
        <taxon>Pterygota</taxon>
        <taxon>Neoptera</taxon>
        <taxon>Paraneoptera</taxon>
        <taxon>Hemiptera</taxon>
        <taxon>Sternorrhyncha</taxon>
        <taxon>Aphidomorpha</taxon>
        <taxon>Aphidoidea</taxon>
        <taxon>Aphididae</taxon>
        <taxon>Aphidini</taxon>
        <taxon>Aphis</taxon>
        <taxon>Aphis</taxon>
    </lineage>
</organism>
<evidence type="ECO:0000313" key="3">
    <source>
        <dbReference type="Proteomes" id="UP000475862"/>
    </source>
</evidence>
<keyword evidence="3" id="KW-1185">Reference proteome</keyword>
<dbReference type="AlphaFoldDB" id="A0A6G0TJ59"/>
<comment type="caution">
    <text evidence="2">The sequence shown here is derived from an EMBL/GenBank/DDBJ whole genome shotgun (WGS) entry which is preliminary data.</text>
</comment>
<proteinExistence type="predicted"/>
<dbReference type="EMBL" id="VYZN01000031">
    <property type="protein sequence ID" value="KAE9533864.1"/>
    <property type="molecule type" value="Genomic_DNA"/>
</dbReference>
<keyword evidence="1" id="KW-0472">Membrane</keyword>
<keyword evidence="1" id="KW-1133">Transmembrane helix</keyword>
<sequence length="219" mass="25540">MIILIVSTLHIELPEIFKAFNIYNIQNYIAFLHHHSPLLIVFGFWLYIQSISLVPYFFMSNEGDFRNKVGSNLNFGRESDTNRNIRGCVLELLIFILFCRTEKHIPRHFILVPNAFNMSIVLSIKPIKISVLKLKITSCRNLKHTPVLSINYYANKNNDVGKWLVHIFGLSFLNPEKVKQVKRTDFLSMLLSADHFICDILVTTKSDVKKLKLKKKRFE</sequence>
<dbReference type="Proteomes" id="UP000475862">
    <property type="component" value="Unassembled WGS sequence"/>
</dbReference>
<feature type="transmembrane region" description="Helical" evidence="1">
    <location>
        <begin position="38"/>
        <end position="58"/>
    </location>
</feature>
<reference evidence="2 3" key="1">
    <citation type="submission" date="2019-08" db="EMBL/GenBank/DDBJ databases">
        <title>The genome of the soybean aphid Biotype 1, its phylome, world population structure and adaptation to the North American continent.</title>
        <authorList>
            <person name="Giordano R."/>
            <person name="Donthu R.K."/>
            <person name="Hernandez A.G."/>
            <person name="Wright C.L."/>
            <person name="Zimin A.V."/>
        </authorList>
    </citation>
    <scope>NUCLEOTIDE SEQUENCE [LARGE SCALE GENOMIC DNA]</scope>
    <source>
        <tissue evidence="2">Whole aphids</tissue>
    </source>
</reference>